<organism evidence="2 3">
    <name type="scientific">Enterobacter phage EcP1</name>
    <dbReference type="NCBI Taxonomy" id="942016"/>
    <lineage>
        <taxon>Viruses</taxon>
        <taxon>Duplodnaviria</taxon>
        <taxon>Heunggongvirae</taxon>
        <taxon>Uroviricota</taxon>
        <taxon>Caudoviricetes</taxon>
        <taxon>Schitoviridae</taxon>
        <taxon>Eceepunavirus</taxon>
        <taxon>Eceepunavirus EcP1</taxon>
    </lineage>
</organism>
<reference evidence="2 3" key="1">
    <citation type="submission" date="2010-11" db="EMBL/GenBank/DDBJ databases">
        <title>Complete nucleotide sequence of the bacteriophage EcP1, a new member of the N4-like viruses.</title>
        <authorList>
            <person name="Zhu J."/>
            <person name="Rao X."/>
            <person name="Tan Y."/>
            <person name="Hu Z."/>
            <person name="Xiong K."/>
            <person name="Chen Z."/>
            <person name="Li S."/>
            <person name="Yang J."/>
            <person name="Jin X."/>
            <person name="Chen Y."/>
            <person name="Hu F."/>
        </authorList>
    </citation>
    <scope>NUCLEOTIDE SEQUENCE [LARGE SCALE GENOMIC DNA]</scope>
</reference>
<evidence type="ECO:0000313" key="3">
    <source>
        <dbReference type="Proteomes" id="UP000007263"/>
    </source>
</evidence>
<name>E9NIH4_9CAUD</name>
<evidence type="ECO:0000256" key="1">
    <source>
        <dbReference type="SAM" id="MobiDB-lite"/>
    </source>
</evidence>
<dbReference type="GeneID" id="14006828"/>
<dbReference type="OrthoDB" id="28180at10239"/>
<gene>
    <name evidence="2" type="ORF">EcP1_gp49</name>
</gene>
<proteinExistence type="predicted"/>
<accession>E9NIH4</accession>
<sequence length="131" mass="14691">MQTVIKEDEIKTAIEQYMNKTYFPHADFEYAIEIKATRGADGTTAEIEVNPKGMQKTAKEPVKAEVPEPKKEEKSEAVVEAKTETKPAKTETKAEEVQEEKPTRATGSLFDKVEDKEEAKPAEGKSLFDQK</sequence>
<feature type="region of interest" description="Disordered" evidence="1">
    <location>
        <begin position="48"/>
        <end position="131"/>
    </location>
</feature>
<dbReference type="EMBL" id="HQ641380">
    <property type="protein sequence ID" value="ADU79200.1"/>
    <property type="molecule type" value="Genomic_DNA"/>
</dbReference>
<dbReference type="RefSeq" id="YP_007003172.1">
    <property type="nucleotide sequence ID" value="NC_019485.1"/>
</dbReference>
<feature type="compositionally biased region" description="Basic and acidic residues" evidence="1">
    <location>
        <begin position="111"/>
        <end position="131"/>
    </location>
</feature>
<feature type="compositionally biased region" description="Basic and acidic residues" evidence="1">
    <location>
        <begin position="57"/>
        <end position="103"/>
    </location>
</feature>
<protein>
    <submittedName>
        <fullName evidence="2">Uncharacterized protein</fullName>
    </submittedName>
</protein>
<keyword evidence="3" id="KW-1185">Reference proteome</keyword>
<dbReference type="KEGG" id="vg:14006828"/>
<evidence type="ECO:0000313" key="2">
    <source>
        <dbReference type="EMBL" id="ADU79200.1"/>
    </source>
</evidence>
<dbReference type="Proteomes" id="UP000007263">
    <property type="component" value="Segment"/>
</dbReference>